<protein>
    <recommendedName>
        <fullName evidence="3">VOC domain-containing protein</fullName>
    </recommendedName>
</protein>
<dbReference type="Gene3D" id="3.10.180.10">
    <property type="entry name" value="2,3-Dihydroxybiphenyl 1,2-Dioxygenase, domain 1"/>
    <property type="match status" value="1"/>
</dbReference>
<sequence length="298" mass="32290">MTSPTLGPCTIATLASAQAAQLVDDYCSHLQCQVLECGDVSAALAAQWQCEALAGTRYWVLGNTLGRAWLRVIEDGAAQAESPCSRTGWMAMEILVEEVDGLAASLARSPFEILRAPANLELSEHIRATQVQGPGGELLYLTSIATAVPPFELPRAQCAVDHLFIPVLASSNRDSALRYYEKLANHQGISFETRVTVINQLRGYDLQQRHPLATLQLAQNTLIEIDQLSDLDAAASEYGSTPDSLGGGIAMITFEVDQLPEGADHYRHDCAPYHGRPSCMISGPDGERIELVQRDNIS</sequence>
<organism evidence="1 2">
    <name type="scientific">Biformimicrobium ophioploci</name>
    <dbReference type="NCBI Taxonomy" id="3036711"/>
    <lineage>
        <taxon>Bacteria</taxon>
        <taxon>Pseudomonadati</taxon>
        <taxon>Pseudomonadota</taxon>
        <taxon>Gammaproteobacteria</taxon>
        <taxon>Cellvibrionales</taxon>
        <taxon>Microbulbiferaceae</taxon>
        <taxon>Biformimicrobium</taxon>
    </lineage>
</organism>
<dbReference type="EMBL" id="BSYJ01000001">
    <property type="protein sequence ID" value="GMG86286.1"/>
    <property type="molecule type" value="Genomic_DNA"/>
</dbReference>
<comment type="caution">
    <text evidence="1">The sequence shown here is derived from an EMBL/GenBank/DDBJ whole genome shotgun (WGS) entry which is preliminary data.</text>
</comment>
<name>A0ABQ6LW53_9GAMM</name>
<reference evidence="1 2" key="1">
    <citation type="submission" date="2023-04" db="EMBL/GenBank/DDBJ databases">
        <title>Marinobulbifer ophiurae gen. nov., sp. Nov., isolate from tissue of brittle star Ophioplocus japonicus.</title>
        <authorList>
            <person name="Kawano K."/>
            <person name="Sawayama S."/>
            <person name="Nakagawa S."/>
        </authorList>
    </citation>
    <scope>NUCLEOTIDE SEQUENCE [LARGE SCALE GENOMIC DNA]</scope>
    <source>
        <strain evidence="1 2">NKW57</strain>
    </source>
</reference>
<proteinExistence type="predicted"/>
<evidence type="ECO:0008006" key="3">
    <source>
        <dbReference type="Google" id="ProtNLM"/>
    </source>
</evidence>
<accession>A0ABQ6LW53</accession>
<keyword evidence="2" id="KW-1185">Reference proteome</keyword>
<gene>
    <name evidence="1" type="ORF">MNKW57_06070</name>
</gene>
<evidence type="ECO:0000313" key="1">
    <source>
        <dbReference type="EMBL" id="GMG86286.1"/>
    </source>
</evidence>
<dbReference type="RefSeq" id="WP_285762789.1">
    <property type="nucleotide sequence ID" value="NZ_BSYJ01000001.1"/>
</dbReference>
<dbReference type="InterPro" id="IPR029068">
    <property type="entry name" value="Glyas_Bleomycin-R_OHBP_Dase"/>
</dbReference>
<dbReference type="Proteomes" id="UP001224392">
    <property type="component" value="Unassembled WGS sequence"/>
</dbReference>
<evidence type="ECO:0000313" key="2">
    <source>
        <dbReference type="Proteomes" id="UP001224392"/>
    </source>
</evidence>
<dbReference type="SUPFAM" id="SSF54593">
    <property type="entry name" value="Glyoxalase/Bleomycin resistance protein/Dihydroxybiphenyl dioxygenase"/>
    <property type="match status" value="2"/>
</dbReference>